<dbReference type="PANTHER" id="PTHR46153:SF20">
    <property type="entry name" value="ACYL CARRIER PROTEIN 2, CHLOROPLASTIC-RELATED"/>
    <property type="match status" value="1"/>
</dbReference>
<dbReference type="Proteomes" id="UP000886520">
    <property type="component" value="Chromosome 1"/>
</dbReference>
<evidence type="ECO:0000256" key="6">
    <source>
        <dbReference type="ARBA" id="ARBA00022528"/>
    </source>
</evidence>
<comment type="similarity">
    <text evidence="3">Belongs to the acyl carrier protein (ACP) family.</text>
</comment>
<organism evidence="15 16">
    <name type="scientific">Adiantum capillus-veneris</name>
    <name type="common">Maidenhair fern</name>
    <dbReference type="NCBI Taxonomy" id="13818"/>
    <lineage>
        <taxon>Eukaryota</taxon>
        <taxon>Viridiplantae</taxon>
        <taxon>Streptophyta</taxon>
        <taxon>Embryophyta</taxon>
        <taxon>Tracheophyta</taxon>
        <taxon>Polypodiopsida</taxon>
        <taxon>Polypodiidae</taxon>
        <taxon>Polypodiales</taxon>
        <taxon>Pteridineae</taxon>
        <taxon>Pteridaceae</taxon>
        <taxon>Vittarioideae</taxon>
        <taxon>Adiantum</taxon>
    </lineage>
</organism>
<evidence type="ECO:0000256" key="7">
    <source>
        <dbReference type="ARBA" id="ARBA00022553"/>
    </source>
</evidence>
<name>A0A9D4ZT69_ADICA</name>
<dbReference type="InterPro" id="IPR044813">
    <property type="entry name" value="ACP_chloroplastic"/>
</dbReference>
<dbReference type="InterPro" id="IPR036736">
    <property type="entry name" value="ACP-like_sf"/>
</dbReference>
<keyword evidence="10" id="KW-0809">Transit peptide</keyword>
<feature type="domain" description="Carrier" evidence="14">
    <location>
        <begin position="52"/>
        <end position="129"/>
    </location>
</feature>
<keyword evidence="8" id="KW-0934">Plastid</keyword>
<reference evidence="15" key="1">
    <citation type="submission" date="2021-01" db="EMBL/GenBank/DDBJ databases">
        <title>Adiantum capillus-veneris genome.</title>
        <authorList>
            <person name="Fang Y."/>
            <person name="Liao Q."/>
        </authorList>
    </citation>
    <scope>NUCLEOTIDE SEQUENCE</scope>
    <source>
        <strain evidence="15">H3</strain>
        <tissue evidence="15">Leaf</tissue>
    </source>
</reference>
<evidence type="ECO:0000256" key="11">
    <source>
        <dbReference type="ARBA" id="ARBA00023098"/>
    </source>
</evidence>
<accession>A0A9D4ZT69</accession>
<keyword evidence="6" id="KW-0150">Chloroplast</keyword>
<evidence type="ECO:0000256" key="5">
    <source>
        <dbReference type="ARBA" id="ARBA00022516"/>
    </source>
</evidence>
<keyword evidence="16" id="KW-1185">Reference proteome</keyword>
<gene>
    <name evidence="15" type="ORF">GOP47_0000554</name>
</gene>
<evidence type="ECO:0000256" key="10">
    <source>
        <dbReference type="ARBA" id="ARBA00022946"/>
    </source>
</evidence>
<dbReference type="Pfam" id="PF00550">
    <property type="entry name" value="PP-binding"/>
    <property type="match status" value="1"/>
</dbReference>
<keyword evidence="12 13" id="KW-0275">Fatty acid biosynthesis</keyword>
<evidence type="ECO:0000256" key="12">
    <source>
        <dbReference type="ARBA" id="ARBA00023160"/>
    </source>
</evidence>
<evidence type="ECO:0000259" key="14">
    <source>
        <dbReference type="PROSITE" id="PS50075"/>
    </source>
</evidence>
<keyword evidence="7" id="KW-0597">Phosphoprotein</keyword>
<dbReference type="PANTHER" id="PTHR46153">
    <property type="entry name" value="ACYL CARRIER PROTEIN"/>
    <property type="match status" value="1"/>
</dbReference>
<evidence type="ECO:0000256" key="9">
    <source>
        <dbReference type="ARBA" id="ARBA00022832"/>
    </source>
</evidence>
<dbReference type="Gene3D" id="1.10.1200.10">
    <property type="entry name" value="ACP-like"/>
    <property type="match status" value="1"/>
</dbReference>
<dbReference type="AlphaFoldDB" id="A0A9D4ZT69"/>
<dbReference type="GO" id="GO:0000036">
    <property type="term" value="F:acyl carrier activity"/>
    <property type="evidence" value="ECO:0007669"/>
    <property type="project" value="InterPro"/>
</dbReference>
<evidence type="ECO:0000256" key="3">
    <source>
        <dbReference type="ARBA" id="ARBA00010930"/>
    </source>
</evidence>
<dbReference type="InterPro" id="IPR003231">
    <property type="entry name" value="ACP"/>
</dbReference>
<proteinExistence type="inferred from homology"/>
<evidence type="ECO:0000313" key="15">
    <source>
        <dbReference type="EMBL" id="KAI5084385.1"/>
    </source>
</evidence>
<dbReference type="SUPFAM" id="SSF47336">
    <property type="entry name" value="ACP-like"/>
    <property type="match status" value="1"/>
</dbReference>
<dbReference type="InterPro" id="IPR009081">
    <property type="entry name" value="PP-bd_ACP"/>
</dbReference>
<comment type="caution">
    <text evidence="15">The sequence shown here is derived from an EMBL/GenBank/DDBJ whole genome shotgun (WGS) entry which is preliminary data.</text>
</comment>
<dbReference type="OrthoDB" id="448946at2759"/>
<dbReference type="InterPro" id="IPR006162">
    <property type="entry name" value="Ppantetheine_attach_site"/>
</dbReference>
<protein>
    <recommendedName>
        <fullName evidence="13">Acyl carrier protein</fullName>
    </recommendedName>
</protein>
<keyword evidence="9" id="KW-0276">Fatty acid metabolism</keyword>
<evidence type="ECO:0000256" key="2">
    <source>
        <dbReference type="ARBA" id="ARBA00004229"/>
    </source>
</evidence>
<comment type="subcellular location">
    <subcellularLocation>
        <location evidence="2">Plastid</location>
        <location evidence="2">Chloroplast</location>
    </subcellularLocation>
</comment>
<dbReference type="NCBIfam" id="NF002148">
    <property type="entry name" value="PRK00982.1-2"/>
    <property type="match status" value="1"/>
</dbReference>
<dbReference type="PROSITE" id="PS00012">
    <property type="entry name" value="PHOSPHOPANTETHEINE"/>
    <property type="match status" value="1"/>
</dbReference>
<evidence type="ECO:0000256" key="13">
    <source>
        <dbReference type="RuleBase" id="RU000722"/>
    </source>
</evidence>
<comment type="function">
    <text evidence="1 13">Carrier of the growing fatty acid chain in fatty acid biosynthesis.</text>
</comment>
<dbReference type="GO" id="GO:0009507">
    <property type="term" value="C:chloroplast"/>
    <property type="evidence" value="ECO:0007669"/>
    <property type="project" value="UniProtKB-SubCell"/>
</dbReference>
<evidence type="ECO:0000313" key="16">
    <source>
        <dbReference type="Proteomes" id="UP000886520"/>
    </source>
</evidence>
<keyword evidence="4 13" id="KW-0596">Phosphopantetheine</keyword>
<keyword evidence="5 13" id="KW-0444">Lipid biosynthesis</keyword>
<dbReference type="NCBIfam" id="TIGR00517">
    <property type="entry name" value="acyl_carrier"/>
    <property type="match status" value="1"/>
</dbReference>
<evidence type="ECO:0000256" key="1">
    <source>
        <dbReference type="ARBA" id="ARBA00003180"/>
    </source>
</evidence>
<dbReference type="HAMAP" id="MF_01217">
    <property type="entry name" value="Acyl_carrier"/>
    <property type="match status" value="1"/>
</dbReference>
<keyword evidence="11" id="KW-0443">Lipid metabolism</keyword>
<evidence type="ECO:0000256" key="8">
    <source>
        <dbReference type="ARBA" id="ARBA00022640"/>
    </source>
</evidence>
<sequence length="135" mass="14029">MVSSTLSTSVASTFRAQFLAAGSHGLRSAPFVHVGTPVSRRLRICCEATGVVAKPETVRKVIAIVAKQLATAADKVNAEAKFGDLGADSLDQVEIVMALEEEFDINIEDSGAESILTVQDAANLIEKAAAAKASA</sequence>
<dbReference type="PROSITE" id="PS50075">
    <property type="entry name" value="CARRIER"/>
    <property type="match status" value="1"/>
</dbReference>
<dbReference type="EMBL" id="JABFUD020000001">
    <property type="protein sequence ID" value="KAI5084385.1"/>
    <property type="molecule type" value="Genomic_DNA"/>
</dbReference>
<evidence type="ECO:0000256" key="4">
    <source>
        <dbReference type="ARBA" id="ARBA00022450"/>
    </source>
</evidence>